<feature type="transmembrane region" description="Helical" evidence="4">
    <location>
        <begin position="107"/>
        <end position="124"/>
    </location>
</feature>
<evidence type="ECO:0000256" key="1">
    <source>
        <dbReference type="ARBA" id="ARBA00022692"/>
    </source>
</evidence>
<feature type="transmembrane region" description="Helical" evidence="4">
    <location>
        <begin position="75"/>
        <end position="101"/>
    </location>
</feature>
<evidence type="ECO:0000256" key="2">
    <source>
        <dbReference type="ARBA" id="ARBA00022989"/>
    </source>
</evidence>
<dbReference type="Pfam" id="PF07690">
    <property type="entry name" value="MFS_1"/>
    <property type="match status" value="1"/>
</dbReference>
<evidence type="ECO:0008006" key="7">
    <source>
        <dbReference type="Google" id="ProtNLM"/>
    </source>
</evidence>
<dbReference type="InterPro" id="IPR036259">
    <property type="entry name" value="MFS_trans_sf"/>
</dbReference>
<gene>
    <name evidence="5" type="ORF">GCM10011322_14010</name>
</gene>
<feature type="transmembrane region" description="Helical" evidence="4">
    <location>
        <begin position="206"/>
        <end position="228"/>
    </location>
</feature>
<dbReference type="EMBL" id="BMMF01000004">
    <property type="protein sequence ID" value="GGK28759.1"/>
    <property type="molecule type" value="Genomic_DNA"/>
</dbReference>
<feature type="transmembrane region" description="Helical" evidence="4">
    <location>
        <begin position="304"/>
        <end position="323"/>
    </location>
</feature>
<feature type="transmembrane region" description="Helical" evidence="4">
    <location>
        <begin position="161"/>
        <end position="181"/>
    </location>
</feature>
<accession>A0A917Q7Q9</accession>
<feature type="transmembrane region" description="Helical" evidence="4">
    <location>
        <begin position="248"/>
        <end position="265"/>
    </location>
</feature>
<keyword evidence="1 4" id="KW-0812">Transmembrane</keyword>
<comment type="caution">
    <text evidence="5">The sequence shown here is derived from an EMBL/GenBank/DDBJ whole genome shotgun (WGS) entry which is preliminary data.</text>
</comment>
<dbReference type="Gene3D" id="1.20.1250.20">
    <property type="entry name" value="MFS general substrate transporter like domains"/>
    <property type="match status" value="1"/>
</dbReference>
<keyword evidence="3 4" id="KW-0472">Membrane</keyword>
<dbReference type="SUPFAM" id="SSF103473">
    <property type="entry name" value="MFS general substrate transporter"/>
    <property type="match status" value="1"/>
</dbReference>
<evidence type="ECO:0000313" key="6">
    <source>
        <dbReference type="Proteomes" id="UP000600449"/>
    </source>
</evidence>
<dbReference type="GO" id="GO:0022857">
    <property type="term" value="F:transmembrane transporter activity"/>
    <property type="evidence" value="ECO:0007669"/>
    <property type="project" value="InterPro"/>
</dbReference>
<proteinExistence type="predicted"/>
<keyword evidence="6" id="KW-1185">Reference proteome</keyword>
<keyword evidence="2 4" id="KW-1133">Transmembrane helix</keyword>
<dbReference type="AlphaFoldDB" id="A0A917Q7Q9"/>
<evidence type="ECO:0000256" key="3">
    <source>
        <dbReference type="ARBA" id="ARBA00023136"/>
    </source>
</evidence>
<name>A0A917Q7Q9_9HYPH</name>
<evidence type="ECO:0000313" key="5">
    <source>
        <dbReference type="EMBL" id="GGK28759.1"/>
    </source>
</evidence>
<reference evidence="5 6" key="1">
    <citation type="journal article" date="2014" name="Int. J. Syst. Evol. Microbiol.">
        <title>Complete genome sequence of Corynebacterium casei LMG S-19264T (=DSM 44701T), isolated from a smear-ripened cheese.</title>
        <authorList>
            <consortium name="US DOE Joint Genome Institute (JGI-PGF)"/>
            <person name="Walter F."/>
            <person name="Albersmeier A."/>
            <person name="Kalinowski J."/>
            <person name="Ruckert C."/>
        </authorList>
    </citation>
    <scope>NUCLEOTIDE SEQUENCE [LARGE SCALE GENOMIC DNA]</scope>
    <source>
        <strain evidence="5 6">CGMCC 1.9161</strain>
    </source>
</reference>
<dbReference type="Proteomes" id="UP000600449">
    <property type="component" value="Unassembled WGS sequence"/>
</dbReference>
<feature type="transmembrane region" description="Helical" evidence="4">
    <location>
        <begin position="45"/>
        <end position="63"/>
    </location>
</feature>
<evidence type="ECO:0000256" key="4">
    <source>
        <dbReference type="SAM" id="Phobius"/>
    </source>
</evidence>
<protein>
    <recommendedName>
        <fullName evidence="7">MFS transporter</fullName>
    </recommendedName>
</protein>
<dbReference type="InterPro" id="IPR011701">
    <property type="entry name" value="MFS"/>
</dbReference>
<organism evidence="5 6">
    <name type="scientific">Salinarimonas ramus</name>
    <dbReference type="NCBI Taxonomy" id="690164"/>
    <lineage>
        <taxon>Bacteria</taxon>
        <taxon>Pseudomonadati</taxon>
        <taxon>Pseudomonadota</taxon>
        <taxon>Alphaproteobacteria</taxon>
        <taxon>Hyphomicrobiales</taxon>
        <taxon>Salinarimonadaceae</taxon>
        <taxon>Salinarimonas</taxon>
    </lineage>
</organism>
<feature type="transmembrane region" description="Helical" evidence="4">
    <location>
        <begin position="272"/>
        <end position="292"/>
    </location>
</feature>
<sequence length="335" mass="35451">MSVLVDLARMVLAFLLASLTVSQLAKVMTHYDALRSFAPAAMPEQGLLISIFGIVCIVGGVAYDRLREIVSDRTLMLFALVLGAVSTTLLLVPVTAVVVVARVGESLSHILYVIAAPVVAFALLGPRMRTVLMASWGTFFTVGFLLDESILTRLVDPTERAYWLMPAAVFAVGFVLTLLLFRAGPTVSRASGEETRRRPAADDALGVRRIVASIALSAAFYVYATMFLVWKVAPEAGLVASAQPIDTAALSTAALAGNVLAIVVLTLGRRAALAPALAMAAFLLLALAQIVLPDQSSELKFALLGLMPVAIFGTVGFIARAAARGPVRLRHHGGR</sequence>
<feature type="transmembrane region" description="Helical" evidence="4">
    <location>
        <begin position="131"/>
        <end position="155"/>
    </location>
</feature>
<dbReference type="RefSeq" id="WP_188911107.1">
    <property type="nucleotide sequence ID" value="NZ_BMMF01000004.1"/>
</dbReference>